<keyword evidence="3" id="KW-0378">Hydrolase</keyword>
<keyword evidence="3" id="KW-0482">Metalloprotease</keyword>
<dbReference type="Proteomes" id="UP000502996">
    <property type="component" value="Chromosome"/>
</dbReference>
<feature type="transmembrane region" description="Helical" evidence="1">
    <location>
        <begin position="183"/>
        <end position="210"/>
    </location>
</feature>
<feature type="transmembrane region" description="Helical" evidence="1">
    <location>
        <begin position="39"/>
        <end position="58"/>
    </location>
</feature>
<gene>
    <name evidence="3" type="ORF">G5V58_22110</name>
</gene>
<keyword evidence="1" id="KW-0472">Membrane</keyword>
<feature type="transmembrane region" description="Helical" evidence="1">
    <location>
        <begin position="64"/>
        <end position="89"/>
    </location>
</feature>
<keyword evidence="1" id="KW-0812">Transmembrane</keyword>
<feature type="domain" description="CAAX prenyl protease 2/Lysostaphin resistance protein A-like" evidence="2">
    <location>
        <begin position="145"/>
        <end position="230"/>
    </location>
</feature>
<dbReference type="GO" id="GO:0008237">
    <property type="term" value="F:metallopeptidase activity"/>
    <property type="evidence" value="ECO:0007669"/>
    <property type="project" value="UniProtKB-KW"/>
</dbReference>
<dbReference type="GO" id="GO:0080120">
    <property type="term" value="P:CAAX-box protein maturation"/>
    <property type="evidence" value="ECO:0007669"/>
    <property type="project" value="UniProtKB-ARBA"/>
</dbReference>
<dbReference type="AlphaFoldDB" id="A0A6G6WLT6"/>
<dbReference type="KEGG" id="nano:G5V58_22110"/>
<dbReference type="EMBL" id="CP049257">
    <property type="protein sequence ID" value="QIG46166.1"/>
    <property type="molecule type" value="Genomic_DNA"/>
</dbReference>
<dbReference type="Pfam" id="PF02517">
    <property type="entry name" value="Rce1-like"/>
    <property type="match status" value="1"/>
</dbReference>
<dbReference type="InterPro" id="IPR003675">
    <property type="entry name" value="Rce1/LyrA-like_dom"/>
</dbReference>
<evidence type="ECO:0000259" key="2">
    <source>
        <dbReference type="Pfam" id="PF02517"/>
    </source>
</evidence>
<name>A0A6G6WLT6_9ACTN</name>
<keyword evidence="1" id="KW-1133">Transmembrane helix</keyword>
<evidence type="ECO:0000313" key="4">
    <source>
        <dbReference type="Proteomes" id="UP000502996"/>
    </source>
</evidence>
<reference evidence="3 4" key="1">
    <citation type="submission" date="2020-02" db="EMBL/GenBank/DDBJ databases">
        <title>Full genome sequence of Nocardioides sp. R-3366.</title>
        <authorList>
            <person name="Im W.-T."/>
        </authorList>
    </citation>
    <scope>NUCLEOTIDE SEQUENCE [LARGE SCALE GENOMIC DNA]</scope>
    <source>
        <strain evidence="3 4">R-3366</strain>
    </source>
</reference>
<accession>A0A6G6WLT6</accession>
<organism evidence="3 4">
    <name type="scientific">Nocardioides anomalus</name>
    <dbReference type="NCBI Taxonomy" id="2712223"/>
    <lineage>
        <taxon>Bacteria</taxon>
        <taxon>Bacillati</taxon>
        <taxon>Actinomycetota</taxon>
        <taxon>Actinomycetes</taxon>
        <taxon>Propionibacteriales</taxon>
        <taxon>Nocardioidaceae</taxon>
        <taxon>Nocardioides</taxon>
    </lineage>
</organism>
<proteinExistence type="predicted"/>
<evidence type="ECO:0000256" key="1">
    <source>
        <dbReference type="SAM" id="Phobius"/>
    </source>
</evidence>
<dbReference type="GO" id="GO:0004175">
    <property type="term" value="F:endopeptidase activity"/>
    <property type="evidence" value="ECO:0007669"/>
    <property type="project" value="UniProtKB-ARBA"/>
</dbReference>
<keyword evidence="4" id="KW-1185">Reference proteome</keyword>
<dbReference type="GO" id="GO:0006508">
    <property type="term" value="P:proteolysis"/>
    <property type="evidence" value="ECO:0007669"/>
    <property type="project" value="UniProtKB-KW"/>
</dbReference>
<feature type="transmembrane region" description="Helical" evidence="1">
    <location>
        <begin position="222"/>
        <end position="240"/>
    </location>
</feature>
<keyword evidence="3" id="KW-0645">Protease</keyword>
<sequence>MSRNEPMPTAVQTWLRRALWEQVPRDHRQEPRELRRRQLVVVGFVVLGGVALGLSLRLEPGSSWFYPATILLASIWTVGAFVSGPLHLGRIAFRDRHARPIVTPLLLGFGLAAVFVAGALLVRSISWLSFLEDQVVKVVDYADQGSLPILVVITAINGIAEELFFRGAAYAAITRGPVLWTTLLYFVATLATGNVMLAFAAVLLGAVVGLERRASGGILGPILTHCAWSLTMLVALPLVFF</sequence>
<feature type="transmembrane region" description="Helical" evidence="1">
    <location>
        <begin position="101"/>
        <end position="122"/>
    </location>
</feature>
<protein>
    <submittedName>
        <fullName evidence="3">CPBP family intramembrane metalloprotease</fullName>
    </submittedName>
</protein>
<evidence type="ECO:0000313" key="3">
    <source>
        <dbReference type="EMBL" id="QIG46166.1"/>
    </source>
</evidence>